<dbReference type="SUPFAM" id="SSF81606">
    <property type="entry name" value="PP2C-like"/>
    <property type="match status" value="1"/>
</dbReference>
<evidence type="ECO:0000313" key="3">
    <source>
        <dbReference type="Proteomes" id="UP000012313"/>
    </source>
</evidence>
<dbReference type="InterPro" id="IPR041664">
    <property type="entry name" value="AAA_16"/>
</dbReference>
<dbReference type="SMART" id="SM00065">
    <property type="entry name" value="GAF"/>
    <property type="match status" value="1"/>
</dbReference>
<dbReference type="SUPFAM" id="SSF55781">
    <property type="entry name" value="GAF domain-like"/>
    <property type="match status" value="1"/>
</dbReference>
<dbReference type="SMART" id="SM00331">
    <property type="entry name" value="PP2C_SIG"/>
    <property type="match status" value="1"/>
</dbReference>
<dbReference type="GO" id="GO:0005524">
    <property type="term" value="F:ATP binding"/>
    <property type="evidence" value="ECO:0007669"/>
    <property type="project" value="InterPro"/>
</dbReference>
<protein>
    <submittedName>
        <fullName evidence="2">Stage II sporulation protein E</fullName>
    </submittedName>
</protein>
<dbReference type="SMART" id="SM00220">
    <property type="entry name" value="S_TKc"/>
    <property type="match status" value="1"/>
</dbReference>
<dbReference type="Gene3D" id="3.30.450.40">
    <property type="match status" value="1"/>
</dbReference>
<dbReference type="OrthoDB" id="9801841at2"/>
<dbReference type="InterPro" id="IPR053159">
    <property type="entry name" value="Hybrid_Histidine_Kinase"/>
</dbReference>
<dbReference type="InterPro" id="IPR011009">
    <property type="entry name" value="Kinase-like_dom_sf"/>
</dbReference>
<dbReference type="SUPFAM" id="SSF52540">
    <property type="entry name" value="P-loop containing nucleoside triphosphate hydrolases"/>
    <property type="match status" value="1"/>
</dbReference>
<sequence>MSIRTNSNPTSFHTKEILLEDHVSTVYRGVLRGESKTKILRIQKEKTKEEDSFYFLNEYEIGKLISDNHILKPERILRIQDKYCLVYENLESALLSDHISKVGPLSVEEFLQIALLVTENLVRLHSQGILHNQIGPNSFFYNADTKTSVLAWLGSSSLLIGEKGNPAPLQISPTLLAYCSPERTGRLNRSVDFRSDGYSVGALFYLFLTGKPPFESDDPLEIIHSHIARVPIPVFEKRKEIPVPISNLVMKLLSKMPEERYFSLDSLLYDLKTLYDFIRSQKSVLEFIPGFTEKKDKFRISEKLYGRDKEKEIIEEAISSVYSGVKAAILIKGKSGTGKTFLIQDTILSKELNTLRSFKGKFEEDKREIPYFALRQILVELSNHLLTQPEYEIQSFRKEIGEKLGDNVRLMTQFIPEIGNLIGISPVLSEHRSQKDDRFLFIVILRFLSVCFNRRNPALLILDDIQWADPASLALIEFITGQTDWEGMLFVFICRNEEEHSDFLNSFRERILNSEILLQEISLNSLDQTMIRSYVTDSLDLKEEDTKKLTEILYQKTNGNPFFLNQFFNTLYTESFIRYQKGPGIWSLDWDRIVKKTVTENVLDLLTEEITRLPEDTQKFLKVAACVGNLFDLGILYRYFQDRPEVIETGIRECIKQGIIIYQESQVSLYPVLQILKKENTEVPDKNRVFDGIAFRFSHDKINQVIWESIAPEEMAEIHKDLARLLIESDRLSPKQERIPEIANHLIKSQKILNSKEEIETFNHYVILAGNSAKHSAAFNNAYNLFTLLKKKITDESWKEKKDQCVQIYKSFAESAYFLSKTFEAENAVQVLLSRLKDRMEIADVYLMQLEVMNAKNDLEGAYRIGLKALGSLNVEFPEKPGVWVLILEFLKMVYYQRGRSPEKLREAKKNQDPHKIETINILTNMLNYGKHSDSKLFVFLFLKLMNITLREGNSPVSFFGYAGFGSLLFVTTGNFKTTLRYWDLGEHVLQIFNADRVRGRYLFGKNMLLDFYRHPFAKLPLLAEEAYEKCIQYGDYLWAAFSLIAHSIYQLYSSDNSESYHEILIKDAKRAERLGYETVYVVAASSDFLIRSLGNLSGQNVIYKDKEMSTETFEREVLIPNANGTANTWYAVLRGKETYLRGEWEEGLRIFSKFATDLERSRTIFVYSEYRFYKSLHLIRSAQTKGKLTWSDLFFIKRSVSLFKTWSETFPENFKSYYCILKAEYNEYRKDFAKADTFYELALSSLQKNESNLRKAIVHEHAGAWELRRGRKQYANYLLKIAEKQYRTWGASDKANRIQEMRQHEEDVGIFLHTREEALLDTILKSAENLDLRSVLKSSQSISEIIEQDELLKKLMRTIMENAGATRGFLILPRKGGLYVETGQDIEEEDILPGSLILDHAPELLPVEIVYYCYRSGQRILLNNTSSKESVHSLNSYVVTKQPKSLLCLPITKQGKILSVLYLENRLTYDVFDEHRLEILEILSSQAAISLENAKLYEDITSLNAELEKKVELRTEELMQSLKIIRKDLLYSKKIQRSILPEHPVLPGILYSVSYQPMDEVGGDFYDLFEIRPGVYRFFVADATGHGVQAALITMAIKSEYEHLKKSQKTPSSLLKELNIVILEKFKTLYITSVVADINVKNHTMEYSSAGHPPQVLLREGKTDLLHKTGAILGLKKDFVYYTEKVKLKTGDRIYLFTDGIYEQFNAAKDEFGETRLLSSICDSSFLSPEDQVSKIQKDLNLFLQGAPIQDDLTLVVVEIS</sequence>
<dbReference type="InterPro" id="IPR029016">
    <property type="entry name" value="GAF-like_dom_sf"/>
</dbReference>
<accession>N1WLD7</accession>
<reference evidence="2" key="1">
    <citation type="submission" date="2013-03" db="EMBL/GenBank/DDBJ databases">
        <authorList>
            <person name="Harkins D.M."/>
            <person name="Durkin A.S."/>
            <person name="Brinkac L.M."/>
            <person name="Haft D.H."/>
            <person name="Selengut J.D."/>
            <person name="Sanka R."/>
            <person name="DePew J."/>
            <person name="Purushe J."/>
            <person name="Hartskeerl R.A."/>
            <person name="Ahmed A."/>
            <person name="van der Linden H."/>
            <person name="Goris M.G.A."/>
            <person name="Vinetz J.M."/>
            <person name="Sutton G.G."/>
            <person name="Nierman W.C."/>
            <person name="Fouts D.E."/>
        </authorList>
    </citation>
    <scope>NUCLEOTIDE SEQUENCE [LARGE SCALE GENOMIC DNA]</scope>
    <source>
        <strain evidence="2">ICFT</strain>
    </source>
</reference>
<dbReference type="STRING" id="1218598.LEP1GSC060_1873"/>
<dbReference type="Pfam" id="PF07228">
    <property type="entry name" value="SpoIIE"/>
    <property type="match status" value="1"/>
</dbReference>
<dbReference type="InterPro" id="IPR027417">
    <property type="entry name" value="P-loop_NTPase"/>
</dbReference>
<dbReference type="EMBL" id="AOHC02000026">
    <property type="protein sequence ID" value="EMY78032.1"/>
    <property type="molecule type" value="Genomic_DNA"/>
</dbReference>
<feature type="domain" description="Protein kinase" evidence="1">
    <location>
        <begin position="12"/>
        <end position="278"/>
    </location>
</feature>
<dbReference type="InterPro" id="IPR001932">
    <property type="entry name" value="PPM-type_phosphatase-like_dom"/>
</dbReference>
<dbReference type="Gene3D" id="1.10.510.10">
    <property type="entry name" value="Transferase(Phosphotransferase) domain 1"/>
    <property type="match status" value="1"/>
</dbReference>
<dbReference type="SUPFAM" id="SSF56112">
    <property type="entry name" value="Protein kinase-like (PK-like)"/>
    <property type="match status" value="1"/>
</dbReference>
<dbReference type="PANTHER" id="PTHR43642">
    <property type="entry name" value="HYBRID SIGNAL TRANSDUCTION HISTIDINE KINASE G"/>
    <property type="match status" value="1"/>
</dbReference>
<organism evidence="2 3">
    <name type="scientific">Leptospira weilii serovar Ranarum str. ICFT</name>
    <dbReference type="NCBI Taxonomy" id="1218598"/>
    <lineage>
        <taxon>Bacteria</taxon>
        <taxon>Pseudomonadati</taxon>
        <taxon>Spirochaetota</taxon>
        <taxon>Spirochaetia</taxon>
        <taxon>Leptospirales</taxon>
        <taxon>Leptospiraceae</taxon>
        <taxon>Leptospira</taxon>
    </lineage>
</organism>
<dbReference type="InterPro" id="IPR036457">
    <property type="entry name" value="PPM-type-like_dom_sf"/>
</dbReference>
<dbReference type="Pfam" id="PF01590">
    <property type="entry name" value="GAF"/>
    <property type="match status" value="1"/>
</dbReference>
<comment type="caution">
    <text evidence="2">The sequence shown here is derived from an EMBL/GenBank/DDBJ whole genome shotgun (WGS) entry which is preliminary data.</text>
</comment>
<gene>
    <name evidence="2" type="ORF">LEP1GSC060_1873</name>
</gene>
<dbReference type="Gene3D" id="3.60.40.10">
    <property type="entry name" value="PPM-type phosphatase domain"/>
    <property type="match status" value="1"/>
</dbReference>
<proteinExistence type="predicted"/>
<dbReference type="InterPro" id="IPR000719">
    <property type="entry name" value="Prot_kinase_dom"/>
</dbReference>
<dbReference type="RefSeq" id="WP_003000929.1">
    <property type="nucleotide sequence ID" value="NZ_AOHC02000026.1"/>
</dbReference>
<dbReference type="InterPro" id="IPR003018">
    <property type="entry name" value="GAF"/>
</dbReference>
<dbReference type="PANTHER" id="PTHR43642:SF1">
    <property type="entry name" value="HYBRID SIGNAL TRANSDUCTION HISTIDINE KINASE G"/>
    <property type="match status" value="1"/>
</dbReference>
<dbReference type="PROSITE" id="PS50011">
    <property type="entry name" value="PROTEIN_KINASE_DOM"/>
    <property type="match status" value="1"/>
</dbReference>
<name>N1WLD7_9LEPT</name>
<dbReference type="Pfam" id="PF13191">
    <property type="entry name" value="AAA_16"/>
    <property type="match status" value="1"/>
</dbReference>
<evidence type="ECO:0000313" key="2">
    <source>
        <dbReference type="EMBL" id="EMY78032.1"/>
    </source>
</evidence>
<keyword evidence="3" id="KW-1185">Reference proteome</keyword>
<dbReference type="GO" id="GO:0004672">
    <property type="term" value="F:protein kinase activity"/>
    <property type="evidence" value="ECO:0007669"/>
    <property type="project" value="InterPro"/>
</dbReference>
<dbReference type="Proteomes" id="UP000012313">
    <property type="component" value="Unassembled WGS sequence"/>
</dbReference>
<evidence type="ECO:0000259" key="1">
    <source>
        <dbReference type="PROSITE" id="PS50011"/>
    </source>
</evidence>
<dbReference type="Pfam" id="PF00069">
    <property type="entry name" value="Pkinase"/>
    <property type="match status" value="1"/>
</dbReference>